<keyword evidence="1" id="KW-0472">Membrane</keyword>
<dbReference type="CDD" id="cd00761">
    <property type="entry name" value="Glyco_tranf_GTA_type"/>
    <property type="match status" value="1"/>
</dbReference>
<evidence type="ECO:0000313" key="3">
    <source>
        <dbReference type="EMBL" id="CBX31468.1"/>
    </source>
</evidence>
<dbReference type="InterPro" id="IPR029044">
    <property type="entry name" value="Nucleotide-diphossugar_trans"/>
</dbReference>
<dbReference type="PANTHER" id="PTHR22916:SF3">
    <property type="entry name" value="UDP-GLCNAC:BETAGAL BETA-1,3-N-ACETYLGLUCOSAMINYLTRANSFERASE-LIKE PROTEIN 1"/>
    <property type="match status" value="1"/>
</dbReference>
<keyword evidence="1" id="KW-0812">Transmembrane</keyword>
<sequence>MKDHISICICTYHRNQMLEHLLRKIALQKTDGLFDYSIVVVDNGVAGHAREIVMKLKTELGMNIFYDIEPEHTIPAVRNHALRLATGNYIAIIDDDEFPPQHWLVTMYRAIQTFDVDGALGPVHPFFEQHPPFWLIKGQFCERPVHRTGTLLQWNQTRTGNVLLKKNVFDKHNLCFDPKFKTGGSDQAFFKQAMEVGCKFIAVEEAPVYENVPPERQTKTYYLKRALVNGYNSYKYSINKAHGLSRVIAPAKSLFALLVYTLYIPFCICIGTHMVIKYAEKGANHMSQLFAMLGIELVKKRNF</sequence>
<gene>
    <name evidence="3" type="ORF">N47_E49800</name>
</gene>
<protein>
    <recommendedName>
        <fullName evidence="2">Glycosyltransferase 2-like domain-containing protein</fullName>
    </recommendedName>
</protein>
<accession>E1YJL4</accession>
<keyword evidence="1" id="KW-1133">Transmembrane helix</keyword>
<dbReference type="CAZy" id="GT2">
    <property type="family name" value="Glycosyltransferase Family 2"/>
</dbReference>
<name>E1YJL4_9BACT</name>
<dbReference type="AlphaFoldDB" id="E1YJL4"/>
<dbReference type="GO" id="GO:0016758">
    <property type="term" value="F:hexosyltransferase activity"/>
    <property type="evidence" value="ECO:0007669"/>
    <property type="project" value="UniProtKB-ARBA"/>
</dbReference>
<organism evidence="3">
    <name type="scientific">uncultured Desulfobacterium sp</name>
    <dbReference type="NCBI Taxonomy" id="201089"/>
    <lineage>
        <taxon>Bacteria</taxon>
        <taxon>Pseudomonadati</taxon>
        <taxon>Thermodesulfobacteriota</taxon>
        <taxon>Desulfobacteria</taxon>
        <taxon>Desulfobacterales</taxon>
        <taxon>Desulfobacteriaceae</taxon>
        <taxon>Desulfobacterium</taxon>
        <taxon>environmental samples</taxon>
    </lineage>
</organism>
<feature type="transmembrane region" description="Helical" evidence="1">
    <location>
        <begin position="254"/>
        <end position="276"/>
    </location>
</feature>
<evidence type="ECO:0000259" key="2">
    <source>
        <dbReference type="Pfam" id="PF00535"/>
    </source>
</evidence>
<dbReference type="EMBL" id="FR695877">
    <property type="protein sequence ID" value="CBX31468.1"/>
    <property type="molecule type" value="Genomic_DNA"/>
</dbReference>
<dbReference type="SUPFAM" id="SSF53448">
    <property type="entry name" value="Nucleotide-diphospho-sugar transferases"/>
    <property type="match status" value="1"/>
</dbReference>
<evidence type="ECO:0000256" key="1">
    <source>
        <dbReference type="SAM" id="Phobius"/>
    </source>
</evidence>
<dbReference type="PANTHER" id="PTHR22916">
    <property type="entry name" value="GLYCOSYLTRANSFERASE"/>
    <property type="match status" value="1"/>
</dbReference>
<reference evidence="3" key="1">
    <citation type="journal article" date="2011" name="Environ. Microbiol.">
        <title>Genomic insights into the metabolic potential of the polycyclic aromatic hydrocarbon degrading sulfate-reducing Deltaproteobacterium N47.</title>
        <authorList>
            <person name="Bergmann F."/>
            <person name="Selesi D."/>
            <person name="Weinmaier T."/>
            <person name="Tischler P."/>
            <person name="Rattei T."/>
            <person name="Meckenstock R.U."/>
        </authorList>
    </citation>
    <scope>NUCLEOTIDE SEQUENCE</scope>
</reference>
<feature type="domain" description="Glycosyltransferase 2-like" evidence="2">
    <location>
        <begin position="6"/>
        <end position="139"/>
    </location>
</feature>
<dbReference type="Pfam" id="PF00535">
    <property type="entry name" value="Glycos_transf_2"/>
    <property type="match status" value="1"/>
</dbReference>
<proteinExistence type="predicted"/>
<dbReference type="Gene3D" id="3.90.550.10">
    <property type="entry name" value="Spore Coat Polysaccharide Biosynthesis Protein SpsA, Chain A"/>
    <property type="match status" value="1"/>
</dbReference>
<dbReference type="InterPro" id="IPR001173">
    <property type="entry name" value="Glyco_trans_2-like"/>
</dbReference>